<reference evidence="1" key="1">
    <citation type="submission" date="2020-05" db="UniProtKB">
        <authorList>
            <consortium name="EnsemblMetazoa"/>
        </authorList>
    </citation>
    <scope>IDENTIFICATION</scope>
    <source>
        <strain evidence="1">Jacobina</strain>
    </source>
</reference>
<protein>
    <submittedName>
        <fullName evidence="1">Uncharacterized protein</fullName>
    </submittedName>
</protein>
<dbReference type="EMBL" id="AJWK01033182">
    <property type="status" value="NOT_ANNOTATED_CDS"/>
    <property type="molecule type" value="Genomic_DNA"/>
</dbReference>
<accession>A0A1B0CX37</accession>
<dbReference type="EnsemblMetazoa" id="LLOJ009573-RA">
    <property type="protein sequence ID" value="LLOJ009573-PA"/>
    <property type="gene ID" value="LLOJ009573"/>
</dbReference>
<sequence>MCIESYFPGMTVYIKFAYNSKSRTSFNTVKTLLRNQPNGLQLPTIEIQDKKKIARAKAEAAKAELLAKGIDVRDHANLLDEGDDDILF</sequence>
<evidence type="ECO:0000313" key="2">
    <source>
        <dbReference type="Proteomes" id="UP000092461"/>
    </source>
</evidence>
<keyword evidence="2" id="KW-1185">Reference proteome</keyword>
<proteinExistence type="predicted"/>
<organism evidence="1 2">
    <name type="scientific">Lutzomyia longipalpis</name>
    <name type="common">Sand fly</name>
    <dbReference type="NCBI Taxonomy" id="7200"/>
    <lineage>
        <taxon>Eukaryota</taxon>
        <taxon>Metazoa</taxon>
        <taxon>Ecdysozoa</taxon>
        <taxon>Arthropoda</taxon>
        <taxon>Hexapoda</taxon>
        <taxon>Insecta</taxon>
        <taxon>Pterygota</taxon>
        <taxon>Neoptera</taxon>
        <taxon>Endopterygota</taxon>
        <taxon>Diptera</taxon>
        <taxon>Nematocera</taxon>
        <taxon>Psychodoidea</taxon>
        <taxon>Psychodidae</taxon>
        <taxon>Lutzomyia</taxon>
        <taxon>Lutzomyia</taxon>
    </lineage>
</organism>
<dbReference type="VEuPathDB" id="VectorBase:LLOJ009573"/>
<dbReference type="AlphaFoldDB" id="A0A1B0CX37"/>
<name>A0A1B0CX37_LUTLO</name>
<dbReference type="Proteomes" id="UP000092461">
    <property type="component" value="Unassembled WGS sequence"/>
</dbReference>
<dbReference type="EMBL" id="AJWK01033181">
    <property type="status" value="NOT_ANNOTATED_CDS"/>
    <property type="molecule type" value="Genomic_DNA"/>
</dbReference>
<evidence type="ECO:0000313" key="1">
    <source>
        <dbReference type="EnsemblMetazoa" id="LLOJ009573-PA"/>
    </source>
</evidence>